<dbReference type="PROSITE" id="PS50929">
    <property type="entry name" value="ABC_TM1F"/>
    <property type="match status" value="1"/>
</dbReference>
<keyword evidence="5" id="KW-0547">Nucleotide-binding</keyword>
<dbReference type="InterPro" id="IPR003439">
    <property type="entry name" value="ABC_transporter-like_ATP-bd"/>
</dbReference>
<dbReference type="CDD" id="cd18547">
    <property type="entry name" value="ABC_6TM_Tm288_like"/>
    <property type="match status" value="1"/>
</dbReference>
<dbReference type="GO" id="GO:0015421">
    <property type="term" value="F:ABC-type oligopeptide transporter activity"/>
    <property type="evidence" value="ECO:0007669"/>
    <property type="project" value="TreeGrafter"/>
</dbReference>
<dbReference type="Pfam" id="PF00005">
    <property type="entry name" value="ABC_tran"/>
    <property type="match status" value="1"/>
</dbReference>
<dbReference type="SUPFAM" id="SSF90123">
    <property type="entry name" value="ABC transporter transmembrane region"/>
    <property type="match status" value="1"/>
</dbReference>
<dbReference type="FunFam" id="3.40.50.300:FF:000287">
    <property type="entry name" value="Multidrug ABC transporter ATP-binding protein"/>
    <property type="match status" value="1"/>
</dbReference>
<evidence type="ECO:0000256" key="4">
    <source>
        <dbReference type="ARBA" id="ARBA00022692"/>
    </source>
</evidence>
<proteinExistence type="predicted"/>
<dbReference type="PANTHER" id="PTHR43394:SF1">
    <property type="entry name" value="ATP-BINDING CASSETTE SUB-FAMILY B MEMBER 10, MITOCHONDRIAL"/>
    <property type="match status" value="1"/>
</dbReference>
<dbReference type="eggNOG" id="COG1132">
    <property type="taxonomic scope" value="Bacteria"/>
</dbReference>
<keyword evidence="8 9" id="KW-0472">Membrane</keyword>
<reference evidence="12" key="1">
    <citation type="submission" date="2009-09" db="EMBL/GenBank/DDBJ databases">
        <authorList>
            <consortium name="The Broad Institute Genome Sequencing Platform"/>
            <person name="Ward D."/>
            <person name="Feldgarden M."/>
            <person name="Earl A."/>
            <person name="Young S.K."/>
            <person name="Zeng Q."/>
            <person name="Koehrsen M."/>
            <person name="Alvarado L."/>
            <person name="Berlin A."/>
            <person name="Bochicchio J."/>
            <person name="Borenstein D."/>
            <person name="Chapman S.B."/>
            <person name="Chen Z."/>
            <person name="Engels R."/>
            <person name="Freedman E."/>
            <person name="Gellesch M."/>
            <person name="Goldberg J."/>
            <person name="Griggs A."/>
            <person name="Gujja S."/>
            <person name="Heilman E."/>
            <person name="Heiman D."/>
            <person name="Hepburn T."/>
            <person name="Howarth C."/>
            <person name="Jen D."/>
            <person name="Larson L."/>
            <person name="Lewis B."/>
            <person name="Mehta T."/>
            <person name="Park D."/>
            <person name="Pearson M."/>
            <person name="Roberts A."/>
            <person name="Saif S."/>
            <person name="Shea T."/>
            <person name="Shenoy N."/>
            <person name="Sisk P."/>
            <person name="Stolte C."/>
            <person name="Sykes S."/>
            <person name="Thomson T."/>
            <person name="Walk T."/>
            <person name="White J."/>
            <person name="Yandava C."/>
            <person name="Sibley C.D."/>
            <person name="Field T.R."/>
            <person name="Grinwis M."/>
            <person name="Eshaghurshan C.S."/>
            <person name="Surette M.G."/>
            <person name="Haas B."/>
            <person name="Nusbaum C."/>
            <person name="Birren B."/>
        </authorList>
    </citation>
    <scope>NUCLEOTIDE SEQUENCE [LARGE SCALE GENOMIC DNA]</scope>
    <source>
        <strain evidence="12">ATCC 700633</strain>
    </source>
</reference>
<name>D0BNG6_9LACT</name>
<dbReference type="EMBL" id="ACRF02000001">
    <property type="protein sequence ID" value="EEW92431.1"/>
    <property type="molecule type" value="Genomic_DNA"/>
</dbReference>
<dbReference type="STRING" id="626369.HMPREF0446_01501"/>
<dbReference type="PROSITE" id="PS50893">
    <property type="entry name" value="ABC_TRANSPORTER_2"/>
    <property type="match status" value="1"/>
</dbReference>
<organism evidence="12 13">
    <name type="scientific">Granulicatella elegans ATCC 700633</name>
    <dbReference type="NCBI Taxonomy" id="626369"/>
    <lineage>
        <taxon>Bacteria</taxon>
        <taxon>Bacillati</taxon>
        <taxon>Bacillota</taxon>
        <taxon>Bacilli</taxon>
        <taxon>Lactobacillales</taxon>
        <taxon>Carnobacteriaceae</taxon>
        <taxon>Granulicatella</taxon>
    </lineage>
</organism>
<evidence type="ECO:0000256" key="8">
    <source>
        <dbReference type="ARBA" id="ARBA00023136"/>
    </source>
</evidence>
<dbReference type="InterPro" id="IPR017871">
    <property type="entry name" value="ABC_transporter-like_CS"/>
</dbReference>
<evidence type="ECO:0000313" key="13">
    <source>
        <dbReference type="Proteomes" id="UP000002939"/>
    </source>
</evidence>
<feature type="transmembrane region" description="Helical" evidence="9">
    <location>
        <begin position="18"/>
        <end position="37"/>
    </location>
</feature>
<dbReference type="FunFam" id="1.20.1560.10:FF:000011">
    <property type="entry name" value="Multidrug ABC transporter ATP-binding protein"/>
    <property type="match status" value="1"/>
</dbReference>
<evidence type="ECO:0000256" key="6">
    <source>
        <dbReference type="ARBA" id="ARBA00022840"/>
    </source>
</evidence>
<dbReference type="PROSITE" id="PS00211">
    <property type="entry name" value="ABC_TRANSPORTER_1"/>
    <property type="match status" value="1"/>
</dbReference>
<feature type="transmembrane region" description="Helical" evidence="9">
    <location>
        <begin position="168"/>
        <end position="187"/>
    </location>
</feature>
<dbReference type="SUPFAM" id="SSF52540">
    <property type="entry name" value="P-loop containing nucleoside triphosphate hydrolases"/>
    <property type="match status" value="1"/>
</dbReference>
<dbReference type="Gene3D" id="3.40.50.300">
    <property type="entry name" value="P-loop containing nucleotide triphosphate hydrolases"/>
    <property type="match status" value="1"/>
</dbReference>
<keyword evidence="3" id="KW-1003">Cell membrane</keyword>
<dbReference type="GO" id="GO:0016887">
    <property type="term" value="F:ATP hydrolysis activity"/>
    <property type="evidence" value="ECO:0007669"/>
    <property type="project" value="InterPro"/>
</dbReference>
<dbReference type="InterPro" id="IPR011527">
    <property type="entry name" value="ABC1_TM_dom"/>
</dbReference>
<dbReference type="OrthoDB" id="9770415at2"/>
<dbReference type="InterPro" id="IPR039421">
    <property type="entry name" value="Type_1_exporter"/>
</dbReference>
<evidence type="ECO:0000256" key="2">
    <source>
        <dbReference type="ARBA" id="ARBA00022448"/>
    </source>
</evidence>
<evidence type="ECO:0000256" key="1">
    <source>
        <dbReference type="ARBA" id="ARBA00004651"/>
    </source>
</evidence>
<dbReference type="InterPro" id="IPR027417">
    <property type="entry name" value="P-loop_NTPase"/>
</dbReference>
<comment type="subcellular location">
    <subcellularLocation>
        <location evidence="1">Cell membrane</location>
        <topology evidence="1">Multi-pass membrane protein</topology>
    </subcellularLocation>
</comment>
<evidence type="ECO:0000256" key="7">
    <source>
        <dbReference type="ARBA" id="ARBA00022989"/>
    </source>
</evidence>
<keyword evidence="2" id="KW-0813">Transport</keyword>
<dbReference type="GO" id="GO:0005524">
    <property type="term" value="F:ATP binding"/>
    <property type="evidence" value="ECO:0007669"/>
    <property type="project" value="UniProtKB-KW"/>
</dbReference>
<reference evidence="12" key="2">
    <citation type="submission" date="2011-10" db="EMBL/GenBank/DDBJ databases">
        <title>The Genome Sequence of Granulicatella elegans ATCC 700633.</title>
        <authorList>
            <consortium name="The Broad Institute Genome Sequencing Platform"/>
            <consortium name="The Broad Institute Genome Sequencing Center for Infectious Disease"/>
            <person name="Earl A."/>
            <person name="Ward D."/>
            <person name="Feldgarden M."/>
            <person name="Gevers D."/>
            <person name="Sibley C.D."/>
            <person name="Field T.R."/>
            <person name="Grinwis M."/>
            <person name="Eshaghurshan C.S."/>
            <person name="Surette M.G."/>
            <person name="Young S.K."/>
            <person name="Zeng Q."/>
            <person name="Gargeya S."/>
            <person name="Fitzgerald M."/>
            <person name="Haas B."/>
            <person name="Abouelleil A."/>
            <person name="Alvarado L."/>
            <person name="Arachchi H.M."/>
            <person name="Berlin A."/>
            <person name="Brown A."/>
            <person name="Chapman S.B."/>
            <person name="Chen Z."/>
            <person name="Dunbar C."/>
            <person name="Freedman E."/>
            <person name="Gearin G."/>
            <person name="Goldberg J."/>
            <person name="Griggs A."/>
            <person name="Gujja S."/>
            <person name="Heiman D."/>
            <person name="Howarth C."/>
            <person name="Larson L."/>
            <person name="Lui A."/>
            <person name="MacDonald P.J.P."/>
            <person name="Montmayeur A."/>
            <person name="Murphy C."/>
            <person name="Neiman D."/>
            <person name="Pearson M."/>
            <person name="Priest M."/>
            <person name="Roberts A."/>
            <person name="Saif S."/>
            <person name="Shea T."/>
            <person name="Shenoy N."/>
            <person name="Sisk P."/>
            <person name="Stolte C."/>
            <person name="Sykes S."/>
            <person name="Wortman J."/>
            <person name="Nusbaum C."/>
            <person name="Birren B."/>
        </authorList>
    </citation>
    <scope>NUCLEOTIDE SEQUENCE [LARGE SCALE GENOMIC DNA]</scope>
    <source>
        <strain evidence="12">ATCC 700633</strain>
    </source>
</reference>
<dbReference type="RefSeq" id="WP_006703777.1">
    <property type="nucleotide sequence ID" value="NZ_KI391971.1"/>
</dbReference>
<gene>
    <name evidence="12" type="ORF">HMPREF0446_01501</name>
</gene>
<dbReference type="Proteomes" id="UP000002939">
    <property type="component" value="Unassembled WGS sequence"/>
</dbReference>
<evidence type="ECO:0000259" key="10">
    <source>
        <dbReference type="PROSITE" id="PS50893"/>
    </source>
</evidence>
<evidence type="ECO:0000256" key="5">
    <source>
        <dbReference type="ARBA" id="ARBA00022741"/>
    </source>
</evidence>
<dbReference type="HOGENOM" id="CLU_000604_84_4_9"/>
<dbReference type="AlphaFoldDB" id="D0BNG6"/>
<evidence type="ECO:0000259" key="11">
    <source>
        <dbReference type="PROSITE" id="PS50929"/>
    </source>
</evidence>
<evidence type="ECO:0000313" key="12">
    <source>
        <dbReference type="EMBL" id="EEW92431.1"/>
    </source>
</evidence>
<evidence type="ECO:0000256" key="3">
    <source>
        <dbReference type="ARBA" id="ARBA00022475"/>
    </source>
</evidence>
<dbReference type="InterPro" id="IPR036640">
    <property type="entry name" value="ABC1_TM_sf"/>
</dbReference>
<dbReference type="GO" id="GO:0005886">
    <property type="term" value="C:plasma membrane"/>
    <property type="evidence" value="ECO:0007669"/>
    <property type="project" value="UniProtKB-SubCell"/>
</dbReference>
<feature type="domain" description="ABC transmembrane type-1" evidence="11">
    <location>
        <begin position="22"/>
        <end position="311"/>
    </location>
</feature>
<feature type="transmembrane region" description="Helical" evidence="9">
    <location>
        <begin position="65"/>
        <end position="85"/>
    </location>
</feature>
<sequence>MNKTVLKRLLSYLKPDRVIVTIVLVVSLVSVILDVQLPKILGDATTLISESYIASNYTSVDLEGVFAIAKTLAVLYLLAAGLNFLGKYFMSRVASDIIYRLQKEIDEKFTRLPVRYFDEQSRGDLLSRATNDIQTIDDSFSQVSNQIFTTVLTFFGIIIMMFTVNIPLAIIGVLGIPLSFFIIGMIGKKSSTSFANRQETTGRLNGYIEEYYGGHEIVKAFNYEDRSQAEFQALNDELYEHAWKAQFFAGLMFPISRLINNIIYVFVAIVGGLFASGGMITIGGIQAILQYMRNISQPMGDAANMIGLTQSMLAAAERIFELLDAEEMEEEGDKKELPAIVGDVQFKHVSFGYTPEVTLMEDLNIDVKAGETVAIVGPTGAGKTTVINLLMRFYDITSGAIEIDGHNIQDYKVDSLRSKVGMVLQDTWLFKGTIRENIRYSRPDATDEEVVQAAKQAFADDFIRKLPDGYDTYITEETDNISGGQKQLLTIARAILASPSVFILDEATSNVDTRTEMQIQKAMDHIMEHKTSFVIAHRLSTIRNADKILVMQKGNVIEQGTHEELLAKQGFYAGLYRAQFE</sequence>
<dbReference type="PANTHER" id="PTHR43394">
    <property type="entry name" value="ATP-DEPENDENT PERMEASE MDL1, MITOCHONDRIAL"/>
    <property type="match status" value="1"/>
</dbReference>
<protein>
    <recommendedName>
        <fullName evidence="14">ABC transporter ATP-binding protein</fullName>
    </recommendedName>
</protein>
<keyword evidence="13" id="KW-1185">Reference proteome</keyword>
<evidence type="ECO:0000256" key="9">
    <source>
        <dbReference type="SAM" id="Phobius"/>
    </source>
</evidence>
<dbReference type="InterPro" id="IPR003593">
    <property type="entry name" value="AAA+_ATPase"/>
</dbReference>
<feature type="transmembrane region" description="Helical" evidence="9">
    <location>
        <begin position="143"/>
        <end position="162"/>
    </location>
</feature>
<keyword evidence="4 9" id="KW-0812">Transmembrane</keyword>
<evidence type="ECO:0008006" key="14">
    <source>
        <dbReference type="Google" id="ProtNLM"/>
    </source>
</evidence>
<dbReference type="SMART" id="SM00382">
    <property type="entry name" value="AAA"/>
    <property type="match status" value="1"/>
</dbReference>
<comment type="caution">
    <text evidence="12">The sequence shown here is derived from an EMBL/GenBank/DDBJ whole genome shotgun (WGS) entry which is preliminary data.</text>
</comment>
<dbReference type="Pfam" id="PF00664">
    <property type="entry name" value="ABC_membrane"/>
    <property type="match status" value="1"/>
</dbReference>
<accession>D0BNG6</accession>
<feature type="domain" description="ABC transporter" evidence="10">
    <location>
        <begin position="344"/>
        <end position="578"/>
    </location>
</feature>
<feature type="transmembrane region" description="Helical" evidence="9">
    <location>
        <begin position="262"/>
        <end position="289"/>
    </location>
</feature>
<keyword evidence="6" id="KW-0067">ATP-binding</keyword>
<keyword evidence="7 9" id="KW-1133">Transmembrane helix</keyword>
<dbReference type="Gene3D" id="1.20.1560.10">
    <property type="entry name" value="ABC transporter type 1, transmembrane domain"/>
    <property type="match status" value="1"/>
</dbReference>